<dbReference type="Pfam" id="PF00583">
    <property type="entry name" value="Acetyltransf_1"/>
    <property type="match status" value="1"/>
</dbReference>
<organism evidence="2">
    <name type="scientific">marine sediment metagenome</name>
    <dbReference type="NCBI Taxonomy" id="412755"/>
    <lineage>
        <taxon>unclassified sequences</taxon>
        <taxon>metagenomes</taxon>
        <taxon>ecological metagenomes</taxon>
    </lineage>
</organism>
<accession>X1ERV5</accession>
<dbReference type="Gene3D" id="3.40.630.30">
    <property type="match status" value="1"/>
</dbReference>
<reference evidence="2" key="1">
    <citation type="journal article" date="2014" name="Front. Microbiol.">
        <title>High frequency of phylogenetically diverse reductive dehalogenase-homologous genes in deep subseafloor sedimentary metagenomes.</title>
        <authorList>
            <person name="Kawai M."/>
            <person name="Futagami T."/>
            <person name="Toyoda A."/>
            <person name="Takaki Y."/>
            <person name="Nishi S."/>
            <person name="Hori S."/>
            <person name="Arai W."/>
            <person name="Tsubouchi T."/>
            <person name="Morono Y."/>
            <person name="Uchiyama I."/>
            <person name="Ito T."/>
            <person name="Fujiyama A."/>
            <person name="Inagaki F."/>
            <person name="Takami H."/>
        </authorList>
    </citation>
    <scope>NUCLEOTIDE SEQUENCE</scope>
    <source>
        <strain evidence="2">Expedition CK06-06</strain>
    </source>
</reference>
<protein>
    <recommendedName>
        <fullName evidence="1">N-acetyltransferase domain-containing protein</fullName>
    </recommendedName>
</protein>
<dbReference type="InterPro" id="IPR000182">
    <property type="entry name" value="GNAT_dom"/>
</dbReference>
<dbReference type="CDD" id="cd04301">
    <property type="entry name" value="NAT_SF"/>
    <property type="match status" value="1"/>
</dbReference>
<gene>
    <name evidence="2" type="ORF">S01H4_54193</name>
</gene>
<dbReference type="GO" id="GO:0016747">
    <property type="term" value="F:acyltransferase activity, transferring groups other than amino-acyl groups"/>
    <property type="evidence" value="ECO:0007669"/>
    <property type="project" value="InterPro"/>
</dbReference>
<evidence type="ECO:0000313" key="2">
    <source>
        <dbReference type="EMBL" id="GAH11373.1"/>
    </source>
</evidence>
<proteinExistence type="predicted"/>
<feature type="non-terminal residue" evidence="2">
    <location>
        <position position="113"/>
    </location>
</feature>
<dbReference type="InterPro" id="IPR016181">
    <property type="entry name" value="Acyl_CoA_acyltransferase"/>
</dbReference>
<feature type="domain" description="N-acetyltransferase" evidence="1">
    <location>
        <begin position="4"/>
        <end position="113"/>
    </location>
</feature>
<dbReference type="AlphaFoldDB" id="X1ERV5"/>
<dbReference type="PROSITE" id="PS51186">
    <property type="entry name" value="GNAT"/>
    <property type="match status" value="1"/>
</dbReference>
<dbReference type="SUPFAM" id="SSF55729">
    <property type="entry name" value="Acyl-CoA N-acyltransferases (Nat)"/>
    <property type="match status" value="1"/>
</dbReference>
<evidence type="ECO:0000259" key="1">
    <source>
        <dbReference type="PROSITE" id="PS51186"/>
    </source>
</evidence>
<comment type="caution">
    <text evidence="2">The sequence shown here is derived from an EMBL/GenBank/DDBJ whole genome shotgun (WGS) entry which is preliminary data.</text>
</comment>
<sequence length="113" mass="13238">MIKMKIEKFKIEYYDEVVELWRKAGIEIISSDMVDEVMRVLNRNPDLFLIGKLHEKVISVVIGAFDGRRGYVHHLAVDPDYQKLGFGKTIMDALIEQFRTKNIQKVHLFIEKS</sequence>
<dbReference type="EMBL" id="BART01031163">
    <property type="protein sequence ID" value="GAH11373.1"/>
    <property type="molecule type" value="Genomic_DNA"/>
</dbReference>
<name>X1ERV5_9ZZZZ</name>